<gene>
    <name evidence="3" type="ORF">COS76_03550</name>
</gene>
<evidence type="ECO:0000259" key="2">
    <source>
        <dbReference type="Pfam" id="PF08241"/>
    </source>
</evidence>
<keyword evidence="1" id="KW-0808">Transferase</keyword>
<protein>
    <recommendedName>
        <fullName evidence="2">Methyltransferase type 11 domain-containing protein</fullName>
    </recommendedName>
</protein>
<evidence type="ECO:0000313" key="3">
    <source>
        <dbReference type="EMBL" id="PIU74925.1"/>
    </source>
</evidence>
<dbReference type="Gene3D" id="3.40.50.150">
    <property type="entry name" value="Vaccinia Virus protein VP39"/>
    <property type="match status" value="1"/>
</dbReference>
<dbReference type="Proteomes" id="UP000228775">
    <property type="component" value="Unassembled WGS sequence"/>
</dbReference>
<dbReference type="InterPro" id="IPR013216">
    <property type="entry name" value="Methyltransf_11"/>
</dbReference>
<dbReference type="Pfam" id="PF08241">
    <property type="entry name" value="Methyltransf_11"/>
    <property type="match status" value="1"/>
</dbReference>
<dbReference type="InterPro" id="IPR050447">
    <property type="entry name" value="Erg6_SMT_methyltransf"/>
</dbReference>
<accession>A0A2M7AWB6</accession>
<comment type="caution">
    <text evidence="3">The sequence shown here is derived from an EMBL/GenBank/DDBJ whole genome shotgun (WGS) entry which is preliminary data.</text>
</comment>
<dbReference type="PANTHER" id="PTHR44068:SF11">
    <property type="entry name" value="GERANYL DIPHOSPHATE 2-C-METHYLTRANSFERASE"/>
    <property type="match status" value="1"/>
</dbReference>
<proteinExistence type="predicted"/>
<feature type="domain" description="Methyltransferase type 11" evidence="2">
    <location>
        <begin position="52"/>
        <end position="143"/>
    </location>
</feature>
<dbReference type="GO" id="GO:0008757">
    <property type="term" value="F:S-adenosylmethionine-dependent methyltransferase activity"/>
    <property type="evidence" value="ECO:0007669"/>
    <property type="project" value="InterPro"/>
</dbReference>
<dbReference type="SUPFAM" id="SSF53335">
    <property type="entry name" value="S-adenosyl-L-methionine-dependent methyltransferases"/>
    <property type="match status" value="1"/>
</dbReference>
<dbReference type="PANTHER" id="PTHR44068">
    <property type="entry name" value="ZGC:194242"/>
    <property type="match status" value="1"/>
</dbReference>
<dbReference type="CDD" id="cd02440">
    <property type="entry name" value="AdoMet_MTases"/>
    <property type="match status" value="1"/>
</dbReference>
<dbReference type="AlphaFoldDB" id="A0A2M7AWB6"/>
<sequence>MSSINFNKYQTRGHDYHWQQIAKNLFTFNAYVQARYQQIVDQIPKSNNLKILDIGCGDGVLLYLISQKNKSLLTGIDLDQDSLKIATTKVKAKFIKASAYKLPVKSSSYDYVLASEIIEHLDQPKKMLIEIKRVLKPKGIVIITTPVKLFQKPEDSLHVQEFTVKDLNQILRQYFSQIKIITSHPFWFKKIYTFTLFKFGRFHLGLFRWLINAIVFCTGYNPFLITSGRSTQQVAVARK</sequence>
<reference evidence="4" key="1">
    <citation type="submission" date="2017-09" db="EMBL/GenBank/DDBJ databases">
        <title>Depth-based differentiation of microbial function through sediment-hosted aquifers and enrichment of novel symbionts in the deep terrestrial subsurface.</title>
        <authorList>
            <person name="Probst A.J."/>
            <person name="Ladd B."/>
            <person name="Jarett J.K."/>
            <person name="Geller-Mcgrath D.E."/>
            <person name="Sieber C.M.K."/>
            <person name="Emerson J.B."/>
            <person name="Anantharaman K."/>
            <person name="Thomas B.C."/>
            <person name="Malmstrom R."/>
            <person name="Stieglmeier M."/>
            <person name="Klingl A."/>
            <person name="Woyke T."/>
            <person name="Ryan C.M."/>
            <person name="Banfield J.F."/>
        </authorList>
    </citation>
    <scope>NUCLEOTIDE SEQUENCE [LARGE SCALE GENOMIC DNA]</scope>
</reference>
<organism evidence="3 4">
    <name type="scientific">Candidatus Portnoybacteria bacterium CG06_land_8_20_14_3_00_39_12</name>
    <dbReference type="NCBI Taxonomy" id="1974809"/>
    <lineage>
        <taxon>Bacteria</taxon>
        <taxon>Candidatus Portnoyibacteriota</taxon>
    </lineage>
</organism>
<name>A0A2M7AWB6_9BACT</name>
<dbReference type="EMBL" id="PEVY01000073">
    <property type="protein sequence ID" value="PIU74925.1"/>
    <property type="molecule type" value="Genomic_DNA"/>
</dbReference>
<dbReference type="InterPro" id="IPR029063">
    <property type="entry name" value="SAM-dependent_MTases_sf"/>
</dbReference>
<evidence type="ECO:0000256" key="1">
    <source>
        <dbReference type="ARBA" id="ARBA00022679"/>
    </source>
</evidence>
<evidence type="ECO:0000313" key="4">
    <source>
        <dbReference type="Proteomes" id="UP000228775"/>
    </source>
</evidence>